<dbReference type="GO" id="GO:0016462">
    <property type="term" value="F:pyrophosphatase activity"/>
    <property type="evidence" value="ECO:0007669"/>
    <property type="project" value="UniProtKB-ARBA"/>
</dbReference>
<dbReference type="InterPro" id="IPR015797">
    <property type="entry name" value="NUDIX_hydrolase-like_dom_sf"/>
</dbReference>
<dbReference type="InterPro" id="IPR020084">
    <property type="entry name" value="NUDIX_hydrolase_CS"/>
</dbReference>
<dbReference type="PRINTS" id="PR00502">
    <property type="entry name" value="NUDIXFAMILY"/>
</dbReference>
<name>A0A1N7J988_9GAMM</name>
<accession>A0A1N7J988</accession>
<evidence type="ECO:0000259" key="9">
    <source>
        <dbReference type="PROSITE" id="PS51462"/>
    </source>
</evidence>
<evidence type="ECO:0000256" key="1">
    <source>
        <dbReference type="ARBA" id="ARBA00000847"/>
    </source>
</evidence>
<evidence type="ECO:0000256" key="2">
    <source>
        <dbReference type="ARBA" id="ARBA00001946"/>
    </source>
</evidence>
<dbReference type="PROSITE" id="PS00893">
    <property type="entry name" value="NUDIX_BOX"/>
    <property type="match status" value="1"/>
</dbReference>
<dbReference type="PANTHER" id="PTHR11839:SF18">
    <property type="entry name" value="NUDIX HYDROLASE DOMAIN-CONTAINING PROTEIN"/>
    <property type="match status" value="1"/>
</dbReference>
<dbReference type="Proteomes" id="UP000185639">
    <property type="component" value="Unassembled WGS sequence"/>
</dbReference>
<dbReference type="GO" id="GO:0006753">
    <property type="term" value="P:nucleoside phosphate metabolic process"/>
    <property type="evidence" value="ECO:0007669"/>
    <property type="project" value="TreeGrafter"/>
</dbReference>
<dbReference type="EMBL" id="FTOH01000001">
    <property type="protein sequence ID" value="SIS45796.1"/>
    <property type="molecule type" value="Genomic_DNA"/>
</dbReference>
<dbReference type="GO" id="GO:0005829">
    <property type="term" value="C:cytosol"/>
    <property type="evidence" value="ECO:0007669"/>
    <property type="project" value="TreeGrafter"/>
</dbReference>
<organism evidence="10 11">
    <name type="scientific">Thalassolituus maritimus</name>
    <dbReference type="NCBI Taxonomy" id="484498"/>
    <lineage>
        <taxon>Bacteria</taxon>
        <taxon>Pseudomonadati</taxon>
        <taxon>Pseudomonadota</taxon>
        <taxon>Gammaproteobacteria</taxon>
        <taxon>Oceanospirillales</taxon>
        <taxon>Oceanospirillaceae</taxon>
        <taxon>Thalassolituus</taxon>
    </lineage>
</organism>
<evidence type="ECO:0000256" key="4">
    <source>
        <dbReference type="ARBA" id="ARBA00016377"/>
    </source>
</evidence>
<keyword evidence="11" id="KW-1185">Reference proteome</keyword>
<gene>
    <name evidence="10" type="ORF">SAMN05421686_101492</name>
</gene>
<dbReference type="PANTHER" id="PTHR11839">
    <property type="entry name" value="UDP/ADP-SUGAR PYROPHOSPHATASE"/>
    <property type="match status" value="1"/>
</dbReference>
<dbReference type="Pfam" id="PF00293">
    <property type="entry name" value="NUDIX"/>
    <property type="match status" value="1"/>
</dbReference>
<evidence type="ECO:0000256" key="8">
    <source>
        <dbReference type="RuleBase" id="RU003476"/>
    </source>
</evidence>
<dbReference type="RefSeq" id="WP_076514100.1">
    <property type="nucleotide sequence ID" value="NZ_FTOH01000001.1"/>
</dbReference>
<keyword evidence="5 8" id="KW-0378">Hydrolase</keyword>
<sequence length="181" mass="19991">MSEENPWKTKSVTTAYENPWIKVEHHDVLNPAGNPGIYGTVSFKNRAVGVVPIADNGDTWLVGQYRFPLQEYHWEIPMGGAPKGESAEDCALRELREESGLIAESLTPIGRVHLSNCITDEEGLLFVARGLTEGPSDTEETEVLTVRRLPFEEAFQMAQDGRITDVLSVLALTRIRLAGIA</sequence>
<comment type="similarity">
    <text evidence="3">Belongs to the Nudix hydrolase family. NudK subfamily.</text>
</comment>
<dbReference type="OrthoDB" id="177518at2"/>
<proteinExistence type="inferred from homology"/>
<reference evidence="11" key="1">
    <citation type="submission" date="2017-01" db="EMBL/GenBank/DDBJ databases">
        <authorList>
            <person name="Varghese N."/>
            <person name="Submissions S."/>
        </authorList>
    </citation>
    <scope>NUCLEOTIDE SEQUENCE [LARGE SCALE GENOMIC DNA]</scope>
    <source>
        <strain evidence="11">DSM 24913</strain>
    </source>
</reference>
<feature type="domain" description="Nudix hydrolase" evidence="9">
    <location>
        <begin position="43"/>
        <end position="171"/>
    </location>
</feature>
<comment type="cofactor">
    <cofactor evidence="2">
        <name>Mg(2+)</name>
        <dbReference type="ChEBI" id="CHEBI:18420"/>
    </cofactor>
</comment>
<evidence type="ECO:0000256" key="6">
    <source>
        <dbReference type="ARBA" id="ARBA00032162"/>
    </source>
</evidence>
<evidence type="ECO:0000313" key="10">
    <source>
        <dbReference type="EMBL" id="SIS45796.1"/>
    </source>
</evidence>
<dbReference type="GO" id="GO:0019693">
    <property type="term" value="P:ribose phosphate metabolic process"/>
    <property type="evidence" value="ECO:0007669"/>
    <property type="project" value="TreeGrafter"/>
</dbReference>
<dbReference type="Gene3D" id="3.90.79.10">
    <property type="entry name" value="Nucleoside Triphosphate Pyrophosphohydrolase"/>
    <property type="match status" value="1"/>
</dbReference>
<evidence type="ECO:0000256" key="7">
    <source>
        <dbReference type="ARBA" id="ARBA00032272"/>
    </source>
</evidence>
<dbReference type="SUPFAM" id="SSF55811">
    <property type="entry name" value="Nudix"/>
    <property type="match status" value="1"/>
</dbReference>
<evidence type="ECO:0000313" key="11">
    <source>
        <dbReference type="Proteomes" id="UP000185639"/>
    </source>
</evidence>
<protein>
    <recommendedName>
        <fullName evidence="4">GDP-mannose pyrophosphatase</fullName>
    </recommendedName>
    <alternativeName>
        <fullName evidence="6">GDP-mannose hydrolase</fullName>
    </alternativeName>
    <alternativeName>
        <fullName evidence="7">GDPMK</fullName>
    </alternativeName>
</protein>
<dbReference type="AlphaFoldDB" id="A0A1N7J988"/>
<dbReference type="STRING" id="484498.SAMN05421686_101492"/>
<dbReference type="PROSITE" id="PS51462">
    <property type="entry name" value="NUDIX"/>
    <property type="match status" value="1"/>
</dbReference>
<evidence type="ECO:0000256" key="3">
    <source>
        <dbReference type="ARBA" id="ARBA00007275"/>
    </source>
</evidence>
<dbReference type="InterPro" id="IPR000086">
    <property type="entry name" value="NUDIX_hydrolase_dom"/>
</dbReference>
<dbReference type="InterPro" id="IPR020476">
    <property type="entry name" value="Nudix_hydrolase"/>
</dbReference>
<dbReference type="CDD" id="cd24161">
    <property type="entry name" value="NUDIX_ADPRase_Ndx2"/>
    <property type="match status" value="1"/>
</dbReference>
<evidence type="ECO:0000256" key="5">
    <source>
        <dbReference type="ARBA" id="ARBA00022801"/>
    </source>
</evidence>
<comment type="catalytic activity">
    <reaction evidence="1">
        <text>GDP-alpha-D-mannose + H2O = alpha-D-mannose 1-phosphate + GMP + 2 H(+)</text>
        <dbReference type="Rhea" id="RHEA:27978"/>
        <dbReference type="ChEBI" id="CHEBI:15377"/>
        <dbReference type="ChEBI" id="CHEBI:15378"/>
        <dbReference type="ChEBI" id="CHEBI:57527"/>
        <dbReference type="ChEBI" id="CHEBI:58115"/>
        <dbReference type="ChEBI" id="CHEBI:58409"/>
    </reaction>
</comment>